<proteinExistence type="predicted"/>
<comment type="caution">
    <text evidence="4">The sequence shown here is derived from an EMBL/GenBank/DDBJ whole genome shotgun (WGS) entry which is preliminary data.</text>
</comment>
<dbReference type="Pfam" id="PF25137">
    <property type="entry name" value="ADH_Fe_C"/>
    <property type="match status" value="1"/>
</dbReference>
<feature type="domain" description="Alcohol dehydrogenase iron-type/glycerol dehydrogenase GldA" evidence="2">
    <location>
        <begin position="10"/>
        <end position="177"/>
    </location>
</feature>
<dbReference type="InterPro" id="IPR056798">
    <property type="entry name" value="ADH_Fe_C"/>
</dbReference>
<accession>A0ABT1SNA7</accession>
<sequence>MERFTYDIKTKIYFGEGEIAHLGEAVSACGKKALVVYGGGSIKRNGIYDDAMKYLREAGIAVVELSGVEPNPRIETVRKGVDLCRREAVEVVVAIGGGSTIDAAKVIAGSVSYEGDAWDIVLDASKVVSVLPIVSVLTLAATGSEMDTFAVISDMQKNEKWGTGHPDFRPVASILDPTYTYSVSAYQTAAGTADMMSHIMENYFSNESGYMQDRVAEALLQTCVEYGVKAVKEPCNYDARANLMWTGSWAINDLLCLGKPVAWSVHPMEHELSAFYDITHGVGLAILTPHWMEYVLDDTTVEKFAQLARNVWHVSPHETDLYQVARAGIKCTADYFKAMGIPMTLREVGIDETHFDEMAKKASEGMEGAYRELSPEDVKAIYQAAL</sequence>
<evidence type="ECO:0000313" key="4">
    <source>
        <dbReference type="EMBL" id="MCQ5122684.1"/>
    </source>
</evidence>
<dbReference type="PROSITE" id="PS00060">
    <property type="entry name" value="ADH_IRON_2"/>
    <property type="match status" value="1"/>
</dbReference>
<protein>
    <submittedName>
        <fullName evidence="4">Iron-containing alcohol dehydrogenase</fullName>
    </submittedName>
</protein>
<gene>
    <name evidence="4" type="ORF">NE663_10525</name>
</gene>
<dbReference type="EMBL" id="JANGCH010000025">
    <property type="protein sequence ID" value="MCQ5122684.1"/>
    <property type="molecule type" value="Genomic_DNA"/>
</dbReference>
<dbReference type="PANTHER" id="PTHR43633">
    <property type="entry name" value="ALCOHOL DEHYDROGENASE YQHD"/>
    <property type="match status" value="1"/>
</dbReference>
<evidence type="ECO:0000259" key="2">
    <source>
        <dbReference type="Pfam" id="PF00465"/>
    </source>
</evidence>
<dbReference type="RefSeq" id="WP_102267984.1">
    <property type="nucleotide sequence ID" value="NZ_CALVCM010000025.1"/>
</dbReference>
<keyword evidence="5" id="KW-1185">Reference proteome</keyword>
<dbReference type="Gene3D" id="3.40.50.1970">
    <property type="match status" value="1"/>
</dbReference>
<dbReference type="Gene3D" id="1.20.1090.10">
    <property type="entry name" value="Dehydroquinate synthase-like - alpha domain"/>
    <property type="match status" value="1"/>
</dbReference>
<dbReference type="Proteomes" id="UP001524435">
    <property type="component" value="Unassembled WGS sequence"/>
</dbReference>
<dbReference type="PANTHER" id="PTHR43633:SF1">
    <property type="entry name" value="ALCOHOL DEHYDROGENASE YQHD"/>
    <property type="match status" value="1"/>
</dbReference>
<evidence type="ECO:0000259" key="3">
    <source>
        <dbReference type="Pfam" id="PF25137"/>
    </source>
</evidence>
<evidence type="ECO:0000313" key="5">
    <source>
        <dbReference type="Proteomes" id="UP001524435"/>
    </source>
</evidence>
<feature type="domain" description="Fe-containing alcohol dehydrogenase-like C-terminal" evidence="3">
    <location>
        <begin position="188"/>
        <end position="386"/>
    </location>
</feature>
<dbReference type="InterPro" id="IPR044731">
    <property type="entry name" value="BDH-like"/>
</dbReference>
<evidence type="ECO:0000256" key="1">
    <source>
        <dbReference type="ARBA" id="ARBA00023002"/>
    </source>
</evidence>
<dbReference type="Pfam" id="PF00465">
    <property type="entry name" value="Fe-ADH"/>
    <property type="match status" value="1"/>
</dbReference>
<reference evidence="4 5" key="1">
    <citation type="submission" date="2022-06" db="EMBL/GenBank/DDBJ databases">
        <title>Isolation of gut microbiota from human fecal samples.</title>
        <authorList>
            <person name="Pamer E.G."/>
            <person name="Barat B."/>
            <person name="Waligurski E."/>
            <person name="Medina S."/>
            <person name="Paddock L."/>
            <person name="Mostad J."/>
        </authorList>
    </citation>
    <scope>NUCLEOTIDE SEQUENCE [LARGE SCALE GENOMIC DNA]</scope>
    <source>
        <strain evidence="4 5">DFI.6.1</strain>
    </source>
</reference>
<keyword evidence="1" id="KW-0560">Oxidoreductase</keyword>
<dbReference type="CDD" id="cd08187">
    <property type="entry name" value="BDH"/>
    <property type="match status" value="1"/>
</dbReference>
<organism evidence="4 5">
    <name type="scientific">Massilicoli timonensis</name>
    <dbReference type="NCBI Taxonomy" id="2015901"/>
    <lineage>
        <taxon>Bacteria</taxon>
        <taxon>Bacillati</taxon>
        <taxon>Bacillota</taxon>
        <taxon>Erysipelotrichia</taxon>
        <taxon>Erysipelotrichales</taxon>
        <taxon>Erysipelotrichaceae</taxon>
        <taxon>Massilicoli</taxon>
    </lineage>
</organism>
<name>A0ABT1SNA7_9FIRM</name>
<dbReference type="InterPro" id="IPR001670">
    <property type="entry name" value="ADH_Fe/GldA"/>
</dbReference>
<dbReference type="InterPro" id="IPR018211">
    <property type="entry name" value="ADH_Fe_CS"/>
</dbReference>
<dbReference type="SUPFAM" id="SSF56796">
    <property type="entry name" value="Dehydroquinate synthase-like"/>
    <property type="match status" value="1"/>
</dbReference>